<dbReference type="PANTHER" id="PTHR47506:SF3">
    <property type="entry name" value="HTH-TYPE TRANSCRIPTIONAL REGULATOR LMRA"/>
    <property type="match status" value="1"/>
</dbReference>
<evidence type="ECO:0000313" key="7">
    <source>
        <dbReference type="Proteomes" id="UP000029507"/>
    </source>
</evidence>
<dbReference type="SUPFAM" id="SSF48498">
    <property type="entry name" value="Tetracyclin repressor-like, C-terminal domain"/>
    <property type="match status" value="1"/>
</dbReference>
<reference evidence="6 7" key="1">
    <citation type="submission" date="2014-08" db="EMBL/GenBank/DDBJ databases">
        <title>Comparative genomics of the Paenibacillus odorifer group.</title>
        <authorList>
            <person name="den Bakker H.C."/>
            <person name="Tsai Y.-C."/>
            <person name="Martin N."/>
            <person name="Korlach J."/>
            <person name="Wiedmann M."/>
        </authorList>
    </citation>
    <scope>NUCLEOTIDE SEQUENCE [LARGE SCALE GENOMIC DNA]</scope>
    <source>
        <strain evidence="6 7">DSM 14472</strain>
    </source>
</reference>
<dbReference type="InterPro" id="IPR009057">
    <property type="entry name" value="Homeodomain-like_sf"/>
</dbReference>
<dbReference type="STRING" id="169760.PSTEL_15005"/>
<protein>
    <submittedName>
        <fullName evidence="6">Transcriptional regulator</fullName>
    </submittedName>
</protein>
<evidence type="ECO:0000259" key="5">
    <source>
        <dbReference type="PROSITE" id="PS50977"/>
    </source>
</evidence>
<evidence type="ECO:0000256" key="3">
    <source>
        <dbReference type="ARBA" id="ARBA00023163"/>
    </source>
</evidence>
<evidence type="ECO:0000256" key="2">
    <source>
        <dbReference type="ARBA" id="ARBA00023125"/>
    </source>
</evidence>
<feature type="domain" description="HTH tetR-type" evidence="5">
    <location>
        <begin position="5"/>
        <end position="65"/>
    </location>
</feature>
<keyword evidence="1" id="KW-0805">Transcription regulation</keyword>
<keyword evidence="2 4" id="KW-0238">DNA-binding</keyword>
<dbReference type="Pfam" id="PF21993">
    <property type="entry name" value="TetR_C_13_2"/>
    <property type="match status" value="1"/>
</dbReference>
<dbReference type="AlphaFoldDB" id="A0A089N5Z4"/>
<keyword evidence="7" id="KW-1185">Reference proteome</keyword>
<dbReference type="RefSeq" id="WP_038696276.1">
    <property type="nucleotide sequence ID" value="NZ_CP009286.1"/>
</dbReference>
<dbReference type="InterPro" id="IPR054156">
    <property type="entry name" value="YxaF_TetR_C"/>
</dbReference>
<dbReference type="EMBL" id="CP009286">
    <property type="protein sequence ID" value="AIQ64194.1"/>
    <property type="molecule type" value="Genomic_DNA"/>
</dbReference>
<dbReference type="Proteomes" id="UP000029507">
    <property type="component" value="Chromosome"/>
</dbReference>
<evidence type="ECO:0000256" key="4">
    <source>
        <dbReference type="PROSITE-ProRule" id="PRU00335"/>
    </source>
</evidence>
<dbReference type="Pfam" id="PF00440">
    <property type="entry name" value="TetR_N"/>
    <property type="match status" value="1"/>
</dbReference>
<dbReference type="GO" id="GO:0003677">
    <property type="term" value="F:DNA binding"/>
    <property type="evidence" value="ECO:0007669"/>
    <property type="project" value="UniProtKB-UniRule"/>
</dbReference>
<dbReference type="SUPFAM" id="SSF46689">
    <property type="entry name" value="Homeodomain-like"/>
    <property type="match status" value="1"/>
</dbReference>
<evidence type="ECO:0000313" key="6">
    <source>
        <dbReference type="EMBL" id="AIQ64194.1"/>
    </source>
</evidence>
<gene>
    <name evidence="6" type="ORF">PSTEL_15005</name>
</gene>
<proteinExistence type="predicted"/>
<evidence type="ECO:0000256" key="1">
    <source>
        <dbReference type="ARBA" id="ARBA00023015"/>
    </source>
</evidence>
<sequence>MTNKPNTRDAILDTASKLFYCQGYHATGLNQIIKDSESPKGSLYYYFPDGKEELALACINRTSENMSRDLRCYMDNGGSAGEAVSDLLHGIAREAEKSAYEGLVPLSFWLAVETSGISDQLQQACRSVFLDWQNVIGERLVRDGFQEEEAVRKASATVSLIEGALLQALTCKEGGPLLAAAHAAAELLNRPAEK</sequence>
<dbReference type="Gene3D" id="1.10.357.10">
    <property type="entry name" value="Tetracycline Repressor, domain 2"/>
    <property type="match status" value="1"/>
</dbReference>
<organism evidence="6 7">
    <name type="scientific">Paenibacillus stellifer</name>
    <dbReference type="NCBI Taxonomy" id="169760"/>
    <lineage>
        <taxon>Bacteria</taxon>
        <taxon>Bacillati</taxon>
        <taxon>Bacillota</taxon>
        <taxon>Bacilli</taxon>
        <taxon>Bacillales</taxon>
        <taxon>Paenibacillaceae</taxon>
        <taxon>Paenibacillus</taxon>
    </lineage>
</organism>
<dbReference type="OrthoDB" id="9810023at2"/>
<name>A0A089N5Z4_9BACL</name>
<dbReference type="HOGENOM" id="CLU_069356_28_1_9"/>
<dbReference type="InterPro" id="IPR036271">
    <property type="entry name" value="Tet_transcr_reg_TetR-rel_C_sf"/>
</dbReference>
<feature type="DNA-binding region" description="H-T-H motif" evidence="4">
    <location>
        <begin position="28"/>
        <end position="47"/>
    </location>
</feature>
<accession>A0A089N5Z4</accession>
<dbReference type="PANTHER" id="PTHR47506">
    <property type="entry name" value="TRANSCRIPTIONAL REGULATORY PROTEIN"/>
    <property type="match status" value="1"/>
</dbReference>
<dbReference type="PROSITE" id="PS50977">
    <property type="entry name" value="HTH_TETR_2"/>
    <property type="match status" value="1"/>
</dbReference>
<keyword evidence="3" id="KW-0804">Transcription</keyword>
<dbReference type="KEGG" id="pste:PSTEL_15005"/>
<dbReference type="InterPro" id="IPR001647">
    <property type="entry name" value="HTH_TetR"/>
</dbReference>